<evidence type="ECO:0000313" key="15">
    <source>
        <dbReference type="Proteomes" id="UP001481872"/>
    </source>
</evidence>
<feature type="binding site" evidence="12">
    <location>
        <position position="299"/>
    </location>
    <ligand>
        <name>NAD(+)</name>
        <dbReference type="ChEBI" id="CHEBI:57540"/>
    </ligand>
</feature>
<evidence type="ECO:0000256" key="3">
    <source>
        <dbReference type="ARBA" id="ARBA00022705"/>
    </source>
</evidence>
<dbReference type="InterPro" id="IPR033136">
    <property type="entry name" value="DNA_ligase_CS"/>
</dbReference>
<dbReference type="PROSITE" id="PS01056">
    <property type="entry name" value="DNA_LIGASE_N2"/>
    <property type="match status" value="1"/>
</dbReference>
<dbReference type="PANTHER" id="PTHR23389:SF9">
    <property type="entry name" value="DNA LIGASE"/>
    <property type="match status" value="1"/>
</dbReference>
<feature type="binding site" evidence="12">
    <location>
        <position position="129"/>
    </location>
    <ligand>
        <name>NAD(+)</name>
        <dbReference type="ChEBI" id="CHEBI:57540"/>
    </ligand>
</feature>
<feature type="binding site" evidence="12">
    <location>
        <position position="392"/>
    </location>
    <ligand>
        <name>Zn(2+)</name>
        <dbReference type="ChEBI" id="CHEBI:29105"/>
    </ligand>
</feature>
<feature type="domain" description="BRCT" evidence="13">
    <location>
        <begin position="568"/>
        <end position="637"/>
    </location>
</feature>
<dbReference type="RefSeq" id="WP_349053598.1">
    <property type="nucleotide sequence ID" value="NZ_JBBNPS010000004.1"/>
</dbReference>
<feature type="active site" description="N6-AMP-lysine intermediate" evidence="12">
    <location>
        <position position="108"/>
    </location>
</feature>
<dbReference type="CDD" id="cd17748">
    <property type="entry name" value="BRCT_DNA_ligase_like"/>
    <property type="match status" value="1"/>
</dbReference>
<evidence type="ECO:0000256" key="7">
    <source>
        <dbReference type="ARBA" id="ARBA00022842"/>
    </source>
</evidence>
<dbReference type="Pfam" id="PF12826">
    <property type="entry name" value="HHH_2"/>
    <property type="match status" value="1"/>
</dbReference>
<dbReference type="InterPro" id="IPR013840">
    <property type="entry name" value="DNAligase_N"/>
</dbReference>
<dbReference type="InterPro" id="IPR012340">
    <property type="entry name" value="NA-bd_OB-fold"/>
</dbReference>
<feature type="binding site" evidence="12">
    <location>
        <position position="163"/>
    </location>
    <ligand>
        <name>NAD(+)</name>
        <dbReference type="ChEBI" id="CHEBI:57540"/>
    </ligand>
</feature>
<evidence type="ECO:0000256" key="11">
    <source>
        <dbReference type="ARBA" id="ARBA00034005"/>
    </source>
</evidence>
<dbReference type="PROSITE" id="PS50172">
    <property type="entry name" value="BRCT"/>
    <property type="match status" value="1"/>
</dbReference>
<evidence type="ECO:0000256" key="10">
    <source>
        <dbReference type="ARBA" id="ARBA00023211"/>
    </source>
</evidence>
<feature type="binding site" evidence="12">
    <location>
        <begin position="76"/>
        <end position="77"/>
    </location>
    <ligand>
        <name>NAD(+)</name>
        <dbReference type="ChEBI" id="CHEBI:57540"/>
    </ligand>
</feature>
<evidence type="ECO:0000256" key="6">
    <source>
        <dbReference type="ARBA" id="ARBA00022833"/>
    </source>
</evidence>
<dbReference type="SUPFAM" id="SSF52113">
    <property type="entry name" value="BRCT domain"/>
    <property type="match status" value="1"/>
</dbReference>
<evidence type="ECO:0000256" key="1">
    <source>
        <dbReference type="ARBA" id="ARBA00004067"/>
    </source>
</evidence>
<evidence type="ECO:0000256" key="4">
    <source>
        <dbReference type="ARBA" id="ARBA00022723"/>
    </source>
</evidence>
<keyword evidence="4 12" id="KW-0479">Metal-binding</keyword>
<evidence type="ECO:0000256" key="9">
    <source>
        <dbReference type="ARBA" id="ARBA00023204"/>
    </source>
</evidence>
<evidence type="ECO:0000256" key="8">
    <source>
        <dbReference type="ARBA" id="ARBA00023027"/>
    </source>
</evidence>
<comment type="caution">
    <text evidence="14">The sequence shown here is derived from an EMBL/GenBank/DDBJ whole genome shotgun (WGS) entry which is preliminary data.</text>
</comment>
<keyword evidence="9 12" id="KW-0234">DNA repair</keyword>
<evidence type="ECO:0000256" key="12">
    <source>
        <dbReference type="HAMAP-Rule" id="MF_01588"/>
    </source>
</evidence>
<dbReference type="InterPro" id="IPR001357">
    <property type="entry name" value="BRCT_dom"/>
</dbReference>
<dbReference type="Gene3D" id="2.40.50.140">
    <property type="entry name" value="Nucleic acid-binding proteins"/>
    <property type="match status" value="1"/>
</dbReference>
<dbReference type="GO" id="GO:0003911">
    <property type="term" value="F:DNA ligase (NAD+) activity"/>
    <property type="evidence" value="ECO:0007669"/>
    <property type="project" value="UniProtKB-EC"/>
</dbReference>
<dbReference type="SUPFAM" id="SSF56091">
    <property type="entry name" value="DNA ligase/mRNA capping enzyme, catalytic domain"/>
    <property type="match status" value="1"/>
</dbReference>
<dbReference type="Pfam" id="PF00533">
    <property type="entry name" value="BRCT"/>
    <property type="match status" value="1"/>
</dbReference>
<comment type="similarity">
    <text evidence="12">Belongs to the NAD-dependent DNA ligase family. LigA subfamily.</text>
</comment>
<keyword evidence="3 12" id="KW-0235">DNA replication</keyword>
<dbReference type="InterPro" id="IPR013839">
    <property type="entry name" value="DNAligase_adenylation"/>
</dbReference>
<name>A0ABV1J4V8_9FIRM</name>
<dbReference type="Gene3D" id="3.30.470.30">
    <property type="entry name" value="DNA ligase/mRNA capping enzyme"/>
    <property type="match status" value="1"/>
</dbReference>
<dbReference type="InterPro" id="IPR003583">
    <property type="entry name" value="Hlx-hairpin-Hlx_DNA-bd_motif"/>
</dbReference>
<keyword evidence="5 12" id="KW-0227">DNA damage</keyword>
<feature type="binding site" evidence="12">
    <location>
        <position position="405"/>
    </location>
    <ligand>
        <name>Zn(2+)</name>
        <dbReference type="ChEBI" id="CHEBI:29105"/>
    </ligand>
</feature>
<feature type="binding site" evidence="12">
    <location>
        <position position="275"/>
    </location>
    <ligand>
        <name>NAD(+)</name>
        <dbReference type="ChEBI" id="CHEBI:57540"/>
    </ligand>
</feature>
<dbReference type="EMBL" id="JBBNPS010000004">
    <property type="protein sequence ID" value="MEQ3353211.1"/>
    <property type="molecule type" value="Genomic_DNA"/>
</dbReference>
<keyword evidence="8 12" id="KW-0520">NAD</keyword>
<comment type="function">
    <text evidence="1 12">DNA ligase that catalyzes the formation of phosphodiester linkages between 5'-phosphoryl and 3'-hydroxyl groups in double-stranded DNA using NAD as a coenzyme and as the energy source for the reaction. It is essential for DNA replication and repair of damaged DNA.</text>
</comment>
<dbReference type="SMART" id="SM00532">
    <property type="entry name" value="LIGANc"/>
    <property type="match status" value="1"/>
</dbReference>
<dbReference type="Pfam" id="PF01653">
    <property type="entry name" value="DNA_ligase_aden"/>
    <property type="match status" value="1"/>
</dbReference>
<protein>
    <recommendedName>
        <fullName evidence="12">DNA ligase</fullName>
        <ecNumber evidence="12">6.5.1.2</ecNumber>
    </recommendedName>
    <alternativeName>
        <fullName evidence="12">Polydeoxyribonucleotide synthase [NAD(+)]</fullName>
    </alternativeName>
</protein>
<dbReference type="CDD" id="cd00114">
    <property type="entry name" value="LIGANc"/>
    <property type="match status" value="1"/>
</dbReference>
<dbReference type="Gene3D" id="1.10.150.20">
    <property type="entry name" value="5' to 3' exonuclease, C-terminal subdomain"/>
    <property type="match status" value="2"/>
</dbReference>
<evidence type="ECO:0000313" key="14">
    <source>
        <dbReference type="EMBL" id="MEQ3353211.1"/>
    </source>
</evidence>
<sequence length="647" mass="71535">MEKMRGIIDQLNTWAHAYYTLDAPLVDDKTYDALYDKLVAMEKETGEVASDSPTRRVGGDLLEGFEKFTHEKPLYSLDKAQSYERLKAWCDRMHVAGADDKGYMAELKFDGLTISLTYDDGKLTRAVTRGNGTVGEVITEQVVTISTVPLSIPFRGHLVVQGEGLMPYESLKKYNETAAEPLKNPRNGAAGALRNLDPKETRRRRLTAYLYNLTDAEGMVFDTDEDVKAFLKEQGFLVHPMTRRCEDFHGILDYIDEVEAARDRLDVMIDGIVLKINDVTKRESLGYTVKFPRWAIAYKFEAKEVVTKLLDVEWNVGRTGKVTPTAILAPVDIDGVTIQRATLNNYDDILRKDVRIGGEVLLRRSNDVIPEILEGIGEEGDRIEMITKCPACATELVQKGVHSFCPNTIGCEPQLVARIDHFASRDAMDITGLSEKTAAKLIAADLLHEIPDIYALKREELMGLEGFGEKKADNLLNAIEESKKISFKRFIYALGIGQVGIKTAGDLADHFADFDALAKAEEAELVTIEEIGPETAKEIRLFFTDPVIGGYVHDLMDAGIELIYEQSKKSGVLDGMTVVLTGTLSRPRSEVKAALEAEGAKVTGSVSKNTDLVLAGEAAGSKAEKAEELGVPVLSEEAFIRKWGDLL</sequence>
<keyword evidence="7 12" id="KW-0460">Magnesium</keyword>
<keyword evidence="15" id="KW-1185">Reference proteome</keyword>
<dbReference type="SUPFAM" id="SSF50249">
    <property type="entry name" value="Nucleic acid-binding proteins"/>
    <property type="match status" value="1"/>
</dbReference>
<dbReference type="NCBIfam" id="TIGR00575">
    <property type="entry name" value="dnlj"/>
    <property type="match status" value="1"/>
</dbReference>
<dbReference type="InterPro" id="IPR041663">
    <property type="entry name" value="DisA/LigA_HHH"/>
</dbReference>
<gene>
    <name evidence="12 14" type="primary">ligA</name>
    <name evidence="14" type="ORF">AAA081_02690</name>
</gene>
<dbReference type="SUPFAM" id="SSF47781">
    <property type="entry name" value="RuvA domain 2-like"/>
    <property type="match status" value="1"/>
</dbReference>
<feature type="binding site" evidence="12">
    <location>
        <begin position="28"/>
        <end position="32"/>
    </location>
    <ligand>
        <name>NAD(+)</name>
        <dbReference type="ChEBI" id="CHEBI:57540"/>
    </ligand>
</feature>
<accession>A0ABV1J4V8</accession>
<evidence type="ECO:0000256" key="5">
    <source>
        <dbReference type="ARBA" id="ARBA00022763"/>
    </source>
</evidence>
<dbReference type="Gene3D" id="1.10.287.610">
    <property type="entry name" value="Helix hairpin bin"/>
    <property type="match status" value="1"/>
</dbReference>
<comment type="catalytic activity">
    <reaction evidence="11 12">
        <text>NAD(+) + (deoxyribonucleotide)n-3'-hydroxyl + 5'-phospho-(deoxyribonucleotide)m = (deoxyribonucleotide)n+m + AMP + beta-nicotinamide D-nucleotide.</text>
        <dbReference type="EC" id="6.5.1.2"/>
    </reaction>
</comment>
<dbReference type="HAMAP" id="MF_01588">
    <property type="entry name" value="DNA_ligase_A"/>
    <property type="match status" value="1"/>
</dbReference>
<dbReference type="Proteomes" id="UP001481872">
    <property type="component" value="Unassembled WGS sequence"/>
</dbReference>
<dbReference type="SMART" id="SM00278">
    <property type="entry name" value="HhH1"/>
    <property type="match status" value="4"/>
</dbReference>
<feature type="binding site" evidence="12">
    <location>
        <position position="106"/>
    </location>
    <ligand>
        <name>NAD(+)</name>
        <dbReference type="ChEBI" id="CHEBI:57540"/>
    </ligand>
</feature>
<organism evidence="14 15">
    <name type="scientific">Aedoeadaptatus acetigenes</name>
    <dbReference type="NCBI Taxonomy" id="2981723"/>
    <lineage>
        <taxon>Bacteria</taxon>
        <taxon>Bacillati</taxon>
        <taxon>Bacillota</taxon>
        <taxon>Tissierellia</taxon>
        <taxon>Tissierellales</taxon>
        <taxon>Peptoniphilaceae</taxon>
        <taxon>Aedoeadaptatus</taxon>
    </lineage>
</organism>
<evidence type="ECO:0000259" key="13">
    <source>
        <dbReference type="PROSITE" id="PS50172"/>
    </source>
</evidence>
<dbReference type="PIRSF" id="PIRSF001604">
    <property type="entry name" value="LigA"/>
    <property type="match status" value="1"/>
</dbReference>
<feature type="binding site" evidence="12">
    <location>
        <position position="411"/>
    </location>
    <ligand>
        <name>Zn(2+)</name>
        <dbReference type="ChEBI" id="CHEBI:29105"/>
    </ligand>
</feature>
<proteinExistence type="inferred from homology"/>
<dbReference type="NCBIfam" id="NF005932">
    <property type="entry name" value="PRK07956.1"/>
    <property type="match status" value="1"/>
</dbReference>
<dbReference type="Pfam" id="PF03120">
    <property type="entry name" value="OB_DNA_ligase"/>
    <property type="match status" value="1"/>
</dbReference>
<keyword evidence="6 12" id="KW-0862">Zinc</keyword>
<dbReference type="InterPro" id="IPR036420">
    <property type="entry name" value="BRCT_dom_sf"/>
</dbReference>
<keyword evidence="2 12" id="KW-0436">Ligase</keyword>
<reference evidence="14 15" key="1">
    <citation type="submission" date="2024-04" db="EMBL/GenBank/DDBJ databases">
        <title>Human intestinal bacterial collection.</title>
        <authorList>
            <person name="Pauvert C."/>
            <person name="Hitch T.C.A."/>
            <person name="Clavel T."/>
        </authorList>
    </citation>
    <scope>NUCLEOTIDE SEQUENCE [LARGE SCALE GENOMIC DNA]</scope>
    <source>
        <strain evidence="14 15">CLA-SR-H026</strain>
    </source>
</reference>
<keyword evidence="10 12" id="KW-0464">Manganese</keyword>
<dbReference type="InterPro" id="IPR004150">
    <property type="entry name" value="NAD_DNA_ligase_OB"/>
</dbReference>
<dbReference type="EC" id="6.5.1.2" evidence="12"/>
<dbReference type="PANTHER" id="PTHR23389">
    <property type="entry name" value="CHROMOSOME TRANSMISSION FIDELITY FACTOR 18"/>
    <property type="match status" value="1"/>
</dbReference>
<feature type="binding site" evidence="12">
    <location>
        <position position="389"/>
    </location>
    <ligand>
        <name>Zn(2+)</name>
        <dbReference type="ChEBI" id="CHEBI:29105"/>
    </ligand>
</feature>
<comment type="cofactor">
    <cofactor evidence="12">
        <name>Mg(2+)</name>
        <dbReference type="ChEBI" id="CHEBI:18420"/>
    </cofactor>
    <cofactor evidence="12">
        <name>Mn(2+)</name>
        <dbReference type="ChEBI" id="CHEBI:29035"/>
    </cofactor>
</comment>
<evidence type="ECO:0000256" key="2">
    <source>
        <dbReference type="ARBA" id="ARBA00022598"/>
    </source>
</evidence>
<dbReference type="Pfam" id="PF14520">
    <property type="entry name" value="HHH_5"/>
    <property type="match status" value="1"/>
</dbReference>
<dbReference type="InterPro" id="IPR010994">
    <property type="entry name" value="RuvA_2-like"/>
</dbReference>
<dbReference type="SMART" id="SM00292">
    <property type="entry name" value="BRCT"/>
    <property type="match status" value="1"/>
</dbReference>
<dbReference type="InterPro" id="IPR001679">
    <property type="entry name" value="DNA_ligase"/>
</dbReference>
<dbReference type="Gene3D" id="3.40.50.10190">
    <property type="entry name" value="BRCT domain"/>
    <property type="match status" value="1"/>
</dbReference>